<sequence length="478" mass="53938">MECFGLYNHSVRLYTTLVLVLLLIKVGYLVAAPSVFRAGVEESVSVTIFNAKAETRVQVQLVVKGQAVAHSHDKGTIKLKVPSGLRGQAHLKVWGNRHLTEGGYIFHNFTTVTLESKGTAVFIQTDKPVYKPKHKVLVNVYTVTPDLRPVNDKVIQIFLQVLKRFLCPTGVVNMSFPLSDQPVLGEWFIFVEVQGHTYNKSFEVQKYVMPKFELVIDPPQYISDLNSCQQASVRARYTFGKPVAGKLTVNMTVNGVGYYRHEMGHPVIKTMEIKGSANFSLCVKDMMPLDVADHFRGTVSIWAAVTSVDGSRQTTFDDSTPVHKQLIDIKYSKDTRKQFKPGLPYKGKIEVTYPDGSPADGVKVRVKAELTPKDNVYTSELISKDGQAIFEIPSIPTAAQYVWLEVFKELADFDVSDAFGIPKDDGHFWWPGLSSKRRRRSSVFPWHWDITKDARNRAGCDDRYGEFKPPAERRHVHR</sequence>
<evidence type="ECO:0000259" key="3">
    <source>
        <dbReference type="Pfam" id="PF17791"/>
    </source>
</evidence>
<evidence type="ECO:0000313" key="4">
    <source>
        <dbReference type="Ensembl" id="ENSLBEP00000024893.1"/>
    </source>
</evidence>
<keyword evidence="5" id="KW-1185">Reference proteome</keyword>
<reference evidence="4" key="1">
    <citation type="submission" date="2025-08" db="UniProtKB">
        <authorList>
            <consortium name="Ensembl"/>
        </authorList>
    </citation>
    <scope>IDENTIFICATION</scope>
</reference>
<dbReference type="InterPro" id="IPR040839">
    <property type="entry name" value="MG4"/>
</dbReference>
<proteinExistence type="predicted"/>
<dbReference type="Gene3D" id="2.60.40.10">
    <property type="entry name" value="Immunoglobulins"/>
    <property type="match status" value="1"/>
</dbReference>
<dbReference type="PANTHER" id="PTHR11412:SF139">
    <property type="entry name" value="C3 AND PZP-LIKE ALPHA-2-MACROGLOBULIN DOMAIN-CONTAINING PROTEIN 8"/>
    <property type="match status" value="1"/>
</dbReference>
<evidence type="ECO:0000256" key="1">
    <source>
        <dbReference type="SAM" id="Phobius"/>
    </source>
</evidence>
<feature type="domain" description="Macroglobulin" evidence="2">
    <location>
        <begin position="334"/>
        <end position="393"/>
    </location>
</feature>
<dbReference type="Gene3D" id="2.60.40.1930">
    <property type="match status" value="2"/>
</dbReference>
<dbReference type="Ensembl" id="ENSLBET00000026158.1">
    <property type="protein sequence ID" value="ENSLBEP00000024893.1"/>
    <property type="gene ID" value="ENSLBEG00000018989.1"/>
</dbReference>
<dbReference type="AlphaFoldDB" id="A0A3Q3G1A6"/>
<feature type="domain" description="Macroglobulin" evidence="3">
    <location>
        <begin position="206"/>
        <end position="285"/>
    </location>
</feature>
<name>A0A3Q3G1A6_9LABR</name>
<organism evidence="4 5">
    <name type="scientific">Labrus bergylta</name>
    <name type="common">ballan wrasse</name>
    <dbReference type="NCBI Taxonomy" id="56723"/>
    <lineage>
        <taxon>Eukaryota</taxon>
        <taxon>Metazoa</taxon>
        <taxon>Chordata</taxon>
        <taxon>Craniata</taxon>
        <taxon>Vertebrata</taxon>
        <taxon>Euteleostomi</taxon>
        <taxon>Actinopterygii</taxon>
        <taxon>Neopterygii</taxon>
        <taxon>Teleostei</taxon>
        <taxon>Neoteleostei</taxon>
        <taxon>Acanthomorphata</taxon>
        <taxon>Eupercaria</taxon>
        <taxon>Labriformes</taxon>
        <taxon>Labridae</taxon>
        <taxon>Labrus</taxon>
    </lineage>
</organism>
<keyword evidence="1" id="KW-0472">Membrane</keyword>
<dbReference type="PANTHER" id="PTHR11412">
    <property type="entry name" value="MACROGLOBULIN / COMPLEMENT"/>
    <property type="match status" value="1"/>
</dbReference>
<evidence type="ECO:0000313" key="5">
    <source>
        <dbReference type="Proteomes" id="UP000261660"/>
    </source>
</evidence>
<keyword evidence="1" id="KW-0812">Transmembrane</keyword>
<dbReference type="Pfam" id="PF17789">
    <property type="entry name" value="MG4"/>
    <property type="match status" value="1"/>
</dbReference>
<evidence type="ECO:0000259" key="2">
    <source>
        <dbReference type="Pfam" id="PF17789"/>
    </source>
</evidence>
<dbReference type="Pfam" id="PF17791">
    <property type="entry name" value="MG3"/>
    <property type="match status" value="1"/>
</dbReference>
<keyword evidence="1" id="KW-1133">Transmembrane helix</keyword>
<accession>A0A3Q3G1A6</accession>
<dbReference type="GeneTree" id="ENSGT00940000162399"/>
<protein>
    <submittedName>
        <fullName evidence="4">C3 and PZP like alpha-2-macroglobulin domain containing 8</fullName>
    </submittedName>
</protein>
<dbReference type="InterPro" id="IPR050473">
    <property type="entry name" value="A2M/Complement_sys"/>
</dbReference>
<dbReference type="Proteomes" id="UP000261660">
    <property type="component" value="Unplaced"/>
</dbReference>
<dbReference type="InterPro" id="IPR041555">
    <property type="entry name" value="MG3"/>
</dbReference>
<dbReference type="Gene3D" id="2.60.40.1940">
    <property type="match status" value="1"/>
</dbReference>
<feature type="transmembrane region" description="Helical" evidence="1">
    <location>
        <begin position="12"/>
        <end position="31"/>
    </location>
</feature>
<dbReference type="InterPro" id="IPR013783">
    <property type="entry name" value="Ig-like_fold"/>
</dbReference>
<reference evidence="4" key="2">
    <citation type="submission" date="2025-09" db="UniProtKB">
        <authorList>
            <consortium name="Ensembl"/>
        </authorList>
    </citation>
    <scope>IDENTIFICATION</scope>
</reference>